<protein>
    <submittedName>
        <fullName evidence="1">Uncharacterized protein</fullName>
    </submittedName>
</protein>
<proteinExistence type="predicted"/>
<evidence type="ECO:0000313" key="1">
    <source>
        <dbReference type="EMBL" id="HEN42321.1"/>
    </source>
</evidence>
<gene>
    <name evidence="1" type="ORF">ENQ87_08095</name>
</gene>
<comment type="caution">
    <text evidence="1">The sequence shown here is derived from an EMBL/GenBank/DDBJ whole genome shotgun (WGS) entry which is preliminary data.</text>
</comment>
<dbReference type="AlphaFoldDB" id="A0A831UCG1"/>
<sequence>MLSPKAREEMKKFAASAELRDDMAAAAALRQPPWIRDGIVDADRWLDYLTQYNEFINHRRKPKTPFIETRMLL</sequence>
<accession>A0A831UCG1</accession>
<organism evidence="1">
    <name type="scientific">Geobacter metallireducens</name>
    <dbReference type="NCBI Taxonomy" id="28232"/>
    <lineage>
        <taxon>Bacteria</taxon>
        <taxon>Pseudomonadati</taxon>
        <taxon>Thermodesulfobacteriota</taxon>
        <taxon>Desulfuromonadia</taxon>
        <taxon>Geobacterales</taxon>
        <taxon>Geobacteraceae</taxon>
        <taxon>Geobacter</taxon>
    </lineage>
</organism>
<dbReference type="EMBL" id="DSOV01000037">
    <property type="protein sequence ID" value="HEN42321.1"/>
    <property type="molecule type" value="Genomic_DNA"/>
</dbReference>
<reference evidence="1" key="1">
    <citation type="journal article" date="2020" name="mSystems">
        <title>Genome- and Community-Level Interaction Insights into Carbon Utilization and Element Cycling Functions of Hydrothermarchaeota in Hydrothermal Sediment.</title>
        <authorList>
            <person name="Zhou Z."/>
            <person name="Liu Y."/>
            <person name="Xu W."/>
            <person name="Pan J."/>
            <person name="Luo Z.H."/>
            <person name="Li M."/>
        </authorList>
    </citation>
    <scope>NUCLEOTIDE SEQUENCE [LARGE SCALE GENOMIC DNA]</scope>
    <source>
        <strain evidence="1">SpSt-349</strain>
    </source>
</reference>
<name>A0A831UCG1_GEOME</name>